<feature type="transmembrane region" description="Helical" evidence="1">
    <location>
        <begin position="228"/>
        <end position="250"/>
    </location>
</feature>
<keyword evidence="1" id="KW-0812">Transmembrane</keyword>
<organism evidence="2 3">
    <name type="scientific">Reticulomyxa filosa</name>
    <dbReference type="NCBI Taxonomy" id="46433"/>
    <lineage>
        <taxon>Eukaryota</taxon>
        <taxon>Sar</taxon>
        <taxon>Rhizaria</taxon>
        <taxon>Retaria</taxon>
        <taxon>Foraminifera</taxon>
        <taxon>Monothalamids</taxon>
        <taxon>Reticulomyxidae</taxon>
        <taxon>Reticulomyxa</taxon>
    </lineage>
</organism>
<accession>X6MFD4</accession>
<dbReference type="AlphaFoldDB" id="X6MFD4"/>
<keyword evidence="3" id="KW-1185">Reference proteome</keyword>
<feature type="non-terminal residue" evidence="2">
    <location>
        <position position="1"/>
    </location>
</feature>
<reference evidence="2 3" key="1">
    <citation type="journal article" date="2013" name="Curr. Biol.">
        <title>The Genome of the Foraminiferan Reticulomyxa filosa.</title>
        <authorList>
            <person name="Glockner G."/>
            <person name="Hulsmann N."/>
            <person name="Schleicher M."/>
            <person name="Noegel A.A."/>
            <person name="Eichinger L."/>
            <person name="Gallinger C."/>
            <person name="Pawlowski J."/>
            <person name="Sierra R."/>
            <person name="Euteneuer U."/>
            <person name="Pillet L."/>
            <person name="Moustafa A."/>
            <person name="Platzer M."/>
            <person name="Groth M."/>
            <person name="Szafranski K."/>
            <person name="Schliwa M."/>
        </authorList>
    </citation>
    <scope>NUCLEOTIDE SEQUENCE [LARGE SCALE GENOMIC DNA]</scope>
</reference>
<comment type="caution">
    <text evidence="2">The sequence shown here is derived from an EMBL/GenBank/DDBJ whole genome shotgun (WGS) entry which is preliminary data.</text>
</comment>
<proteinExistence type="predicted"/>
<gene>
    <name evidence="2" type="ORF">RFI_25020</name>
</gene>
<dbReference type="EMBL" id="ASPP01021492">
    <property type="protein sequence ID" value="ETO12356.1"/>
    <property type="molecule type" value="Genomic_DNA"/>
</dbReference>
<evidence type="ECO:0000313" key="2">
    <source>
        <dbReference type="EMBL" id="ETO12356.1"/>
    </source>
</evidence>
<keyword evidence="1" id="KW-1133">Transmembrane helix</keyword>
<dbReference type="Proteomes" id="UP000023152">
    <property type="component" value="Unassembled WGS sequence"/>
</dbReference>
<name>X6MFD4_RETFI</name>
<protein>
    <submittedName>
        <fullName evidence="2">Uncharacterized protein</fullName>
    </submittedName>
</protein>
<keyword evidence="1" id="KW-0472">Membrane</keyword>
<evidence type="ECO:0000256" key="1">
    <source>
        <dbReference type="SAM" id="Phobius"/>
    </source>
</evidence>
<feature type="transmembrane region" description="Helical" evidence="1">
    <location>
        <begin position="187"/>
        <end position="208"/>
    </location>
</feature>
<evidence type="ECO:0000313" key="3">
    <source>
        <dbReference type="Proteomes" id="UP000023152"/>
    </source>
</evidence>
<sequence length="288" mass="33364">KLEALILEQCIQLCNNMVSTSLLQISKNESMQSTNKIIRTFQSTLSASTKQSKKNVPSKTPAMSVLIPFDYTTDSIQMEIHSNDIQVHNMTERLNEKNDHEKKKGSILKNVKVEAVISMQSWNRWCNTMEQISIMSIGCELFWYNAATNTNIICSRCRFFYHKIAASFRQVSSKHLRNAQRPRLRHNFQIVIILLPKYAFVIDVPFAQMMKVVDNAVDEQVGRSATDIAKLFLFFPFCCSIIDLIFLLVIRIYRIIVNVEDCKWPSEGKIFCFILYLIYDNVLCDHLK</sequence>